<gene>
    <name evidence="1" type="ORF">GCM10011509_09860</name>
</gene>
<dbReference type="Proteomes" id="UP000662111">
    <property type="component" value="Unassembled WGS sequence"/>
</dbReference>
<reference evidence="2" key="1">
    <citation type="journal article" date="2019" name="Int. J. Syst. Evol. Microbiol.">
        <title>The Global Catalogue of Microorganisms (GCM) 10K type strain sequencing project: providing services to taxonomists for standard genome sequencing and annotation.</title>
        <authorList>
            <consortium name="The Broad Institute Genomics Platform"/>
            <consortium name="The Broad Institute Genome Sequencing Center for Infectious Disease"/>
            <person name="Wu L."/>
            <person name="Ma J."/>
        </authorList>
    </citation>
    <scope>NUCLEOTIDE SEQUENCE [LARGE SCALE GENOMIC DNA]</scope>
    <source>
        <strain evidence="2">CGMCC 1.5362</strain>
    </source>
</reference>
<name>A0ABQ2F5D4_9MICO</name>
<proteinExistence type="predicted"/>
<evidence type="ECO:0000313" key="1">
    <source>
        <dbReference type="EMBL" id="GGK63483.1"/>
    </source>
</evidence>
<accession>A0ABQ2F5D4</accession>
<sequence length="260" mass="27459">MTAPTRLRHVTGAWLLSMDLRDAPDLPAARLAQHQVAAHRTWGCSAGLEVVARGGRVTVTRGFGIDRCGRVVVLAATHSVPVRATGPLAVVLHARGQGPQGLVAVREAGRLAHLDIPLATVTPHDDSEDDWWQVEDGDGHRQWLRRPGPIRRLAGTVPRGAPATGSAAAWKVEVDLGEHRLPADPVVVGTPAGPAPAGTLGTTVEVRDADAAGFVLAVRSRYPAQSTTAAAALHTAPHAVSWLALVPAPRPTLPTEEWFR</sequence>
<dbReference type="RefSeq" id="WP_022920511.1">
    <property type="nucleotide sequence ID" value="NZ_BMLB01000002.1"/>
</dbReference>
<evidence type="ECO:0000313" key="2">
    <source>
        <dbReference type="Proteomes" id="UP000662111"/>
    </source>
</evidence>
<organism evidence="1 2">
    <name type="scientific">Ornithinimicrobium pekingense</name>
    <dbReference type="NCBI Taxonomy" id="384677"/>
    <lineage>
        <taxon>Bacteria</taxon>
        <taxon>Bacillati</taxon>
        <taxon>Actinomycetota</taxon>
        <taxon>Actinomycetes</taxon>
        <taxon>Micrococcales</taxon>
        <taxon>Ornithinimicrobiaceae</taxon>
        <taxon>Ornithinimicrobium</taxon>
    </lineage>
</organism>
<comment type="caution">
    <text evidence="1">The sequence shown here is derived from an EMBL/GenBank/DDBJ whole genome shotgun (WGS) entry which is preliminary data.</text>
</comment>
<keyword evidence="2" id="KW-1185">Reference proteome</keyword>
<dbReference type="EMBL" id="BMLB01000002">
    <property type="protein sequence ID" value="GGK63483.1"/>
    <property type="molecule type" value="Genomic_DNA"/>
</dbReference>
<protein>
    <submittedName>
        <fullName evidence="1">Uncharacterized protein</fullName>
    </submittedName>
</protein>